<dbReference type="EMBL" id="JNCF01000043">
    <property type="protein sequence ID" value="KGP62745.1"/>
    <property type="molecule type" value="Genomic_DNA"/>
</dbReference>
<dbReference type="STRING" id="1498499.EP47_13740"/>
<dbReference type="Pfam" id="PF00043">
    <property type="entry name" value="GST_C"/>
    <property type="match status" value="1"/>
</dbReference>
<dbReference type="InterPro" id="IPR010987">
    <property type="entry name" value="Glutathione-S-Trfase_C-like"/>
</dbReference>
<dbReference type="AlphaFoldDB" id="A0A0A2SNM1"/>
<dbReference type="InterPro" id="IPR004045">
    <property type="entry name" value="Glutathione_S-Trfase_N"/>
</dbReference>
<dbReference type="SUPFAM" id="SSF52833">
    <property type="entry name" value="Thioredoxin-like"/>
    <property type="match status" value="1"/>
</dbReference>
<dbReference type="InterPro" id="IPR036249">
    <property type="entry name" value="Thioredoxin-like_sf"/>
</dbReference>
<gene>
    <name evidence="3" type="ORF">EP47_13740</name>
</gene>
<dbReference type="NCBIfam" id="NF007831">
    <property type="entry name" value="PRK10542.1"/>
    <property type="match status" value="1"/>
</dbReference>
<protein>
    <submittedName>
        <fullName evidence="3">Glutathione S-transferase</fullName>
    </submittedName>
</protein>
<reference evidence="3 4" key="1">
    <citation type="submission" date="2014-05" db="EMBL/GenBank/DDBJ databases">
        <authorList>
            <person name="Rizzardi K."/>
            <person name="Winiecka-Krusnell J."/>
            <person name="Ramliden M."/>
            <person name="Alm E."/>
            <person name="Andersson S."/>
            <person name="Byfors S."/>
        </authorList>
    </citation>
    <scope>NUCLEOTIDE SEQUENCE [LARGE SCALE GENOMIC DNA]</scope>
    <source>
        <strain evidence="3 4">LEGN</strain>
    </source>
</reference>
<dbReference type="PANTHER" id="PTHR44051:SF8">
    <property type="entry name" value="GLUTATHIONE S-TRANSFERASE GSTA"/>
    <property type="match status" value="1"/>
</dbReference>
<dbReference type="SFLD" id="SFLDG01150">
    <property type="entry name" value="Main.1:_Beta-like"/>
    <property type="match status" value="1"/>
</dbReference>
<dbReference type="PROSITE" id="PS50404">
    <property type="entry name" value="GST_NTER"/>
    <property type="match status" value="1"/>
</dbReference>
<comment type="caution">
    <text evidence="3">The sequence shown here is derived from an EMBL/GenBank/DDBJ whole genome shotgun (WGS) entry which is preliminary data.</text>
</comment>
<evidence type="ECO:0000259" key="1">
    <source>
        <dbReference type="PROSITE" id="PS50404"/>
    </source>
</evidence>
<dbReference type="RefSeq" id="WP_035890654.1">
    <property type="nucleotide sequence ID" value="NZ_JNCF01000043.1"/>
</dbReference>
<dbReference type="Gene3D" id="1.20.1050.10">
    <property type="match status" value="1"/>
</dbReference>
<evidence type="ECO:0000259" key="2">
    <source>
        <dbReference type="PROSITE" id="PS50405"/>
    </source>
</evidence>
<organism evidence="3 4">
    <name type="scientific">Legionella norrlandica</name>
    <dbReference type="NCBI Taxonomy" id="1498499"/>
    <lineage>
        <taxon>Bacteria</taxon>
        <taxon>Pseudomonadati</taxon>
        <taxon>Pseudomonadota</taxon>
        <taxon>Gammaproteobacteria</taxon>
        <taxon>Legionellales</taxon>
        <taxon>Legionellaceae</taxon>
        <taxon>Legionella</taxon>
    </lineage>
</organism>
<proteinExistence type="predicted"/>
<keyword evidence="4" id="KW-1185">Reference proteome</keyword>
<name>A0A0A2SNM1_9GAMM</name>
<dbReference type="PROSITE" id="PS50405">
    <property type="entry name" value="GST_CTER"/>
    <property type="match status" value="1"/>
</dbReference>
<dbReference type="PANTHER" id="PTHR44051">
    <property type="entry name" value="GLUTATHIONE S-TRANSFERASE-RELATED"/>
    <property type="match status" value="1"/>
</dbReference>
<feature type="domain" description="GST N-terminal" evidence="1">
    <location>
        <begin position="1"/>
        <end position="81"/>
    </location>
</feature>
<dbReference type="CDD" id="cd03057">
    <property type="entry name" value="GST_N_Beta"/>
    <property type="match status" value="1"/>
</dbReference>
<sequence length="201" mass="23230">MKLYYCKGACSLVVRIVLNELGLNFQDEEVDLRFKKTASGNDFFKINPKGAVPTLVLDNGDILTENQVILQYLVDTTAGQKLLPVVGDIKRYHTLEWLNYISTELHKSLGMFFNPTVSDEMKSKVLTPLIMTRFKHVNDRLEIGSYLMGDVFSLPDAYLFVMVTWARYFKMDLSQYSHLEQFMDHMQTRPSVVKSLEQEQK</sequence>
<dbReference type="SUPFAM" id="SSF47616">
    <property type="entry name" value="GST C-terminal domain-like"/>
    <property type="match status" value="1"/>
</dbReference>
<evidence type="ECO:0000313" key="4">
    <source>
        <dbReference type="Proteomes" id="UP000054422"/>
    </source>
</evidence>
<keyword evidence="3" id="KW-0808">Transferase</keyword>
<dbReference type="CDD" id="cd03188">
    <property type="entry name" value="GST_C_Beta"/>
    <property type="match status" value="1"/>
</dbReference>
<dbReference type="Gene3D" id="3.40.30.10">
    <property type="entry name" value="Glutaredoxin"/>
    <property type="match status" value="1"/>
</dbReference>
<dbReference type="InterPro" id="IPR004046">
    <property type="entry name" value="GST_C"/>
</dbReference>
<feature type="domain" description="GST C-terminal" evidence="2">
    <location>
        <begin position="87"/>
        <end position="201"/>
    </location>
</feature>
<dbReference type="GO" id="GO:0016740">
    <property type="term" value="F:transferase activity"/>
    <property type="evidence" value="ECO:0007669"/>
    <property type="project" value="UniProtKB-KW"/>
</dbReference>
<dbReference type="SFLD" id="SFLDG00358">
    <property type="entry name" value="Main_(cytGST)"/>
    <property type="match status" value="1"/>
</dbReference>
<dbReference type="InterPro" id="IPR036282">
    <property type="entry name" value="Glutathione-S-Trfase_C_sf"/>
</dbReference>
<dbReference type="Proteomes" id="UP000054422">
    <property type="component" value="Unassembled WGS sequence"/>
</dbReference>
<accession>A0A0A2SNM1</accession>
<dbReference type="Pfam" id="PF13409">
    <property type="entry name" value="GST_N_2"/>
    <property type="match status" value="1"/>
</dbReference>
<dbReference type="SFLD" id="SFLDS00019">
    <property type="entry name" value="Glutathione_Transferase_(cytos"/>
    <property type="match status" value="1"/>
</dbReference>
<evidence type="ECO:0000313" key="3">
    <source>
        <dbReference type="EMBL" id="KGP62745.1"/>
    </source>
</evidence>
<dbReference type="OrthoDB" id="8772754at2"/>
<dbReference type="InterPro" id="IPR040079">
    <property type="entry name" value="Glutathione_S-Trfase"/>
</dbReference>